<dbReference type="EMBL" id="CP019911">
    <property type="protein sequence ID" value="AQW29135.1"/>
    <property type="molecule type" value="Genomic_DNA"/>
</dbReference>
<feature type="transmembrane region" description="Helical" evidence="1">
    <location>
        <begin position="20"/>
        <end position="40"/>
    </location>
</feature>
<organism evidence="2 3">
    <name type="scientific">blood disease bacterium A2-HR MARDI</name>
    <dbReference type="NCBI Taxonomy" id="1944648"/>
    <lineage>
        <taxon>Bacteria</taxon>
        <taxon>Pseudomonadati</taxon>
        <taxon>Pseudomonadota</taxon>
        <taxon>Betaproteobacteria</taxon>
        <taxon>Burkholderiales</taxon>
        <taxon>Burkholderiaceae</taxon>
        <taxon>Ralstonia</taxon>
        <taxon>Ralstonia solanacearum species complex</taxon>
    </lineage>
</organism>
<keyword evidence="1" id="KW-0812">Transmembrane</keyword>
<gene>
    <name evidence="2" type="ORF">B0B51_03300</name>
</gene>
<keyword evidence="1" id="KW-1133">Transmembrane helix</keyword>
<dbReference type="RefSeq" id="WP_078221879.1">
    <property type="nucleotide sequence ID" value="NZ_CP019911.1"/>
</dbReference>
<accession>A0A1U9VF55</accession>
<keyword evidence="1" id="KW-0472">Membrane</keyword>
<evidence type="ECO:0000256" key="1">
    <source>
        <dbReference type="SAM" id="Phobius"/>
    </source>
</evidence>
<evidence type="ECO:0000313" key="3">
    <source>
        <dbReference type="Proteomes" id="UP000189628"/>
    </source>
</evidence>
<name>A0A1U9VF55_9RALS</name>
<proteinExistence type="predicted"/>
<reference evidence="2 3" key="1">
    <citation type="submission" date="2017-02" db="EMBL/GenBank/DDBJ databases">
        <title>Blood Disease Bacterium A2-HR MARDI.</title>
        <authorList>
            <person name="Badrun R."/>
            <person name="Abu Bakar N."/>
            <person name="Laboh R."/>
        </authorList>
    </citation>
    <scope>NUCLEOTIDE SEQUENCE [LARGE SCALE GENOMIC DNA]</scope>
    <source>
        <strain evidence="2 3">A2-HR MARDI</strain>
    </source>
</reference>
<evidence type="ECO:0000313" key="2">
    <source>
        <dbReference type="EMBL" id="AQW29135.1"/>
    </source>
</evidence>
<dbReference type="AlphaFoldDB" id="A0A1U9VF55"/>
<sequence>MELKESGVRWIDTKVNVQSVLSALIGAAVMATAGWFALVGRVQALEQTDREHERHFVAIEANIRQQRDDTTQKLNDIGGDVKDIRRYLMDNAAGARPDFKRWTK</sequence>
<protein>
    <submittedName>
        <fullName evidence="2">Uncharacterized protein</fullName>
    </submittedName>
</protein>
<dbReference type="Proteomes" id="UP000189628">
    <property type="component" value="Chromosome"/>
</dbReference>